<sequence length="258" mass="27449">MSVMDGRASVVFSGEDVHATHQDGVATISLERPPVNALRTQTWAELSEALADAVASKPHAIVLRSSLPTIFCAGLDLKEPLSEAAALETRQRLVTTTLASYAACPVPVIAALSGPVVGGGCSLVAQCDIRVATSAASFALAEIDVGRAGGARHLMRHLDQGTVRWMALTGRRLGAEQALLRGLITFLVDDADADALDIARCIAGKDRTAVELVKRSLDVVENLRVSEGYQMEQQVSELLKYRSQLNIHAEAATSELPR</sequence>
<proteinExistence type="inferred from homology"/>
<comment type="caution">
    <text evidence="4">The sequence shown here is derived from an EMBL/GenBank/DDBJ whole genome shotgun (WGS) entry which is preliminary data.</text>
</comment>
<dbReference type="GO" id="GO:0006635">
    <property type="term" value="P:fatty acid beta-oxidation"/>
    <property type="evidence" value="ECO:0007669"/>
    <property type="project" value="TreeGrafter"/>
</dbReference>
<dbReference type="Pfam" id="PF00378">
    <property type="entry name" value="ECH_1"/>
    <property type="match status" value="1"/>
</dbReference>
<protein>
    <submittedName>
        <fullName evidence="4">Enoyl-CoA hydratase/isomerase family protein</fullName>
    </submittedName>
</protein>
<keyword evidence="2" id="KW-0443">Lipid metabolism</keyword>
<dbReference type="Proteomes" id="UP001207588">
    <property type="component" value="Unassembled WGS sequence"/>
</dbReference>
<reference evidence="4" key="1">
    <citation type="submission" date="2020-07" db="EMBL/GenBank/DDBJ databases">
        <authorList>
            <person name="Pettersson B.M.F."/>
            <person name="Behra P.R.K."/>
            <person name="Ramesh M."/>
            <person name="Das S."/>
            <person name="Dasgupta S."/>
            <person name="Kirsebom L.A."/>
        </authorList>
    </citation>
    <scope>NUCLEOTIDE SEQUENCE</scope>
    <source>
        <strain evidence="4">DSM 45439</strain>
    </source>
</reference>
<dbReference type="InterPro" id="IPR001753">
    <property type="entry name" value="Enoyl-CoA_hydra/iso"/>
</dbReference>
<dbReference type="PANTHER" id="PTHR11941:SF169">
    <property type="entry name" value="(7AS)-7A-METHYL-1,5-DIOXO-2,3,5,6,7,7A-HEXAHYDRO-1H-INDENE-CARBOXYL-COA HYDROLASE"/>
    <property type="match status" value="1"/>
</dbReference>
<evidence type="ECO:0000256" key="3">
    <source>
        <dbReference type="ARBA" id="ARBA00023239"/>
    </source>
</evidence>
<dbReference type="InterPro" id="IPR029045">
    <property type="entry name" value="ClpP/crotonase-like_dom_sf"/>
</dbReference>
<keyword evidence="3" id="KW-0456">Lyase</keyword>
<evidence type="ECO:0000256" key="2">
    <source>
        <dbReference type="ARBA" id="ARBA00023098"/>
    </source>
</evidence>
<evidence type="ECO:0000313" key="4">
    <source>
        <dbReference type="EMBL" id="MCV6988062.1"/>
    </source>
</evidence>
<accession>A0AAW5RZU1</accession>
<dbReference type="SUPFAM" id="SSF52096">
    <property type="entry name" value="ClpP/crotonase"/>
    <property type="match status" value="1"/>
</dbReference>
<dbReference type="GO" id="GO:0016829">
    <property type="term" value="F:lyase activity"/>
    <property type="evidence" value="ECO:0007669"/>
    <property type="project" value="UniProtKB-KW"/>
</dbReference>
<dbReference type="AlphaFoldDB" id="A0AAW5RZU1"/>
<dbReference type="Gene3D" id="3.90.226.10">
    <property type="entry name" value="2-enoyl-CoA Hydratase, Chain A, domain 1"/>
    <property type="match status" value="1"/>
</dbReference>
<evidence type="ECO:0000313" key="5">
    <source>
        <dbReference type="Proteomes" id="UP001207588"/>
    </source>
</evidence>
<dbReference type="EMBL" id="JACKTG010000009">
    <property type="protein sequence ID" value="MCV6988062.1"/>
    <property type="molecule type" value="Genomic_DNA"/>
</dbReference>
<dbReference type="CDD" id="cd06558">
    <property type="entry name" value="crotonase-like"/>
    <property type="match status" value="1"/>
</dbReference>
<dbReference type="PANTHER" id="PTHR11941">
    <property type="entry name" value="ENOYL-COA HYDRATASE-RELATED"/>
    <property type="match status" value="1"/>
</dbReference>
<organism evidence="4 5">
    <name type="scientific">Mycobacterium bouchedurhonense</name>
    <dbReference type="NCBI Taxonomy" id="701041"/>
    <lineage>
        <taxon>Bacteria</taxon>
        <taxon>Bacillati</taxon>
        <taxon>Actinomycetota</taxon>
        <taxon>Actinomycetes</taxon>
        <taxon>Mycobacteriales</taxon>
        <taxon>Mycobacteriaceae</taxon>
        <taxon>Mycobacterium</taxon>
        <taxon>Mycobacterium avium complex (MAC)</taxon>
    </lineage>
</organism>
<gene>
    <name evidence="4" type="ORF">H7I91_01870</name>
</gene>
<reference evidence="4" key="2">
    <citation type="journal article" date="2022" name="BMC Genomics">
        <title>Comparative genome analysis of mycobacteria focusing on tRNA and non-coding RNA.</title>
        <authorList>
            <person name="Behra P.R.K."/>
            <person name="Pettersson B.M.F."/>
            <person name="Ramesh M."/>
            <person name="Das S."/>
            <person name="Dasgupta S."/>
            <person name="Kirsebom L.A."/>
        </authorList>
    </citation>
    <scope>NUCLEOTIDE SEQUENCE</scope>
    <source>
        <strain evidence="4">DSM 45439</strain>
    </source>
</reference>
<comment type="similarity">
    <text evidence="1">Belongs to the enoyl-CoA hydratase/isomerase family.</text>
</comment>
<evidence type="ECO:0000256" key="1">
    <source>
        <dbReference type="ARBA" id="ARBA00005254"/>
    </source>
</evidence>
<name>A0AAW5RZU1_MYCBC</name>